<sequence length="185" mass="20575">MEETNKENMKKILQLVGCLFVSFLVEGGSAQFENDEVYIVYMGASVSSNGAPRNEHGPLLSSVMKRKRNAVLHTYSNGFSGFAARLSKEEVNSIAQMPEVLSVFKDPILNLHTTRSWEFLRYQDALKIDSATESYTGADVILGILDTGIWPESESFSDEGMSPVPSRWKGTCMEGRNFTSSNCNR</sequence>
<dbReference type="EMBL" id="AUSU01001697">
    <property type="protein sequence ID" value="EPS70387.1"/>
    <property type="molecule type" value="Genomic_DNA"/>
</dbReference>
<protein>
    <recommendedName>
        <fullName evidence="4">Inhibitor I9 domain-containing protein</fullName>
    </recommendedName>
</protein>
<dbReference type="InterPro" id="IPR037045">
    <property type="entry name" value="S8pro/Inhibitor_I9_sf"/>
</dbReference>
<dbReference type="InterPro" id="IPR010259">
    <property type="entry name" value="S8pro/Inhibitor_I9"/>
</dbReference>
<dbReference type="Proteomes" id="UP000015453">
    <property type="component" value="Unassembled WGS sequence"/>
</dbReference>
<name>S8ECZ2_9LAMI</name>
<organism evidence="5 6">
    <name type="scientific">Genlisea aurea</name>
    <dbReference type="NCBI Taxonomy" id="192259"/>
    <lineage>
        <taxon>Eukaryota</taxon>
        <taxon>Viridiplantae</taxon>
        <taxon>Streptophyta</taxon>
        <taxon>Embryophyta</taxon>
        <taxon>Tracheophyta</taxon>
        <taxon>Spermatophyta</taxon>
        <taxon>Magnoliopsida</taxon>
        <taxon>eudicotyledons</taxon>
        <taxon>Gunneridae</taxon>
        <taxon>Pentapetalae</taxon>
        <taxon>asterids</taxon>
        <taxon>lamiids</taxon>
        <taxon>Lamiales</taxon>
        <taxon>Lentibulariaceae</taxon>
        <taxon>Genlisea</taxon>
    </lineage>
</organism>
<dbReference type="Gene3D" id="3.30.70.80">
    <property type="entry name" value="Peptidase S8 propeptide/proteinase inhibitor I9"/>
    <property type="match status" value="1"/>
</dbReference>
<evidence type="ECO:0000256" key="1">
    <source>
        <dbReference type="ARBA" id="ARBA00011073"/>
    </source>
</evidence>
<evidence type="ECO:0000313" key="5">
    <source>
        <dbReference type="EMBL" id="EPS70387.1"/>
    </source>
</evidence>
<proteinExistence type="inferred from homology"/>
<feature type="domain" description="Inhibitor I9" evidence="4">
    <location>
        <begin position="37"/>
        <end position="112"/>
    </location>
</feature>
<evidence type="ECO:0000313" key="6">
    <source>
        <dbReference type="Proteomes" id="UP000015453"/>
    </source>
</evidence>
<keyword evidence="6" id="KW-1185">Reference proteome</keyword>
<evidence type="ECO:0000259" key="4">
    <source>
        <dbReference type="Pfam" id="PF05922"/>
    </source>
</evidence>
<dbReference type="Gene3D" id="3.40.50.200">
    <property type="entry name" value="Peptidase S8/S53 domain"/>
    <property type="match status" value="1"/>
</dbReference>
<dbReference type="InterPro" id="IPR036852">
    <property type="entry name" value="Peptidase_S8/S53_dom_sf"/>
</dbReference>
<reference evidence="5 6" key="1">
    <citation type="journal article" date="2013" name="BMC Genomics">
        <title>The miniature genome of a carnivorous plant Genlisea aurea contains a low number of genes and short non-coding sequences.</title>
        <authorList>
            <person name="Leushkin E.V."/>
            <person name="Sutormin R.A."/>
            <person name="Nabieva E.R."/>
            <person name="Penin A.A."/>
            <person name="Kondrashov A.S."/>
            <person name="Logacheva M.D."/>
        </authorList>
    </citation>
    <scope>NUCLEOTIDE SEQUENCE [LARGE SCALE GENOMIC DNA]</scope>
</reference>
<dbReference type="SUPFAM" id="SSF52743">
    <property type="entry name" value="Subtilisin-like"/>
    <property type="match status" value="1"/>
</dbReference>
<feature type="signal peptide" evidence="3">
    <location>
        <begin position="1"/>
        <end position="30"/>
    </location>
</feature>
<evidence type="ECO:0000256" key="3">
    <source>
        <dbReference type="SAM" id="SignalP"/>
    </source>
</evidence>
<evidence type="ECO:0000256" key="2">
    <source>
        <dbReference type="ARBA" id="ARBA00022729"/>
    </source>
</evidence>
<dbReference type="PANTHER" id="PTHR10795">
    <property type="entry name" value="PROPROTEIN CONVERTASE SUBTILISIN/KEXIN"/>
    <property type="match status" value="1"/>
</dbReference>
<dbReference type="Pfam" id="PF05922">
    <property type="entry name" value="Inhibitor_I9"/>
    <property type="match status" value="1"/>
</dbReference>
<dbReference type="GO" id="GO:0006508">
    <property type="term" value="P:proteolysis"/>
    <property type="evidence" value="ECO:0007669"/>
    <property type="project" value="InterPro"/>
</dbReference>
<accession>S8ECZ2</accession>
<dbReference type="AlphaFoldDB" id="S8ECZ2"/>
<gene>
    <name evidence="5" type="ORF">M569_04373</name>
</gene>
<comment type="similarity">
    <text evidence="1">Belongs to the peptidase S8 family.</text>
</comment>
<comment type="caution">
    <text evidence="5">The sequence shown here is derived from an EMBL/GenBank/DDBJ whole genome shotgun (WGS) entry which is preliminary data.</text>
</comment>
<dbReference type="OrthoDB" id="2014869at2759"/>
<dbReference type="GO" id="GO:0004252">
    <property type="term" value="F:serine-type endopeptidase activity"/>
    <property type="evidence" value="ECO:0007669"/>
    <property type="project" value="InterPro"/>
</dbReference>
<dbReference type="InterPro" id="IPR045051">
    <property type="entry name" value="SBT"/>
</dbReference>
<keyword evidence="2 3" id="KW-0732">Signal</keyword>
<feature type="chain" id="PRO_5004550431" description="Inhibitor I9 domain-containing protein" evidence="3">
    <location>
        <begin position="31"/>
        <end position="185"/>
    </location>
</feature>